<dbReference type="InterPro" id="IPR011009">
    <property type="entry name" value="Kinase-like_dom_sf"/>
</dbReference>
<dbReference type="GO" id="GO:0005524">
    <property type="term" value="F:ATP binding"/>
    <property type="evidence" value="ECO:0007669"/>
    <property type="project" value="UniProtKB-UniRule"/>
</dbReference>
<evidence type="ECO:0000256" key="3">
    <source>
        <dbReference type="ARBA" id="ARBA00022741"/>
    </source>
</evidence>
<dbReference type="SUPFAM" id="SSF56112">
    <property type="entry name" value="Protein kinase-like (PK-like)"/>
    <property type="match status" value="1"/>
</dbReference>
<evidence type="ECO:0000256" key="5">
    <source>
        <dbReference type="ARBA" id="ARBA00022840"/>
    </source>
</evidence>
<name>K0T068_THAOC</name>
<dbReference type="InterPro" id="IPR000719">
    <property type="entry name" value="Prot_kinase_dom"/>
</dbReference>
<comment type="caution">
    <text evidence="9">The sequence shown here is derived from an EMBL/GenBank/DDBJ whole genome shotgun (WGS) entry which is preliminary data.</text>
</comment>
<evidence type="ECO:0000256" key="6">
    <source>
        <dbReference type="PROSITE-ProRule" id="PRU10141"/>
    </source>
</evidence>
<keyword evidence="2" id="KW-0808">Transferase</keyword>
<organism evidence="9 10">
    <name type="scientific">Thalassiosira oceanica</name>
    <name type="common">Marine diatom</name>
    <dbReference type="NCBI Taxonomy" id="159749"/>
    <lineage>
        <taxon>Eukaryota</taxon>
        <taxon>Sar</taxon>
        <taxon>Stramenopiles</taxon>
        <taxon>Ochrophyta</taxon>
        <taxon>Bacillariophyta</taxon>
        <taxon>Coscinodiscophyceae</taxon>
        <taxon>Thalassiosirophycidae</taxon>
        <taxon>Thalassiosirales</taxon>
        <taxon>Thalassiosiraceae</taxon>
        <taxon>Thalassiosira</taxon>
    </lineage>
</organism>
<feature type="domain" description="Protein kinase" evidence="8">
    <location>
        <begin position="3"/>
        <end position="331"/>
    </location>
</feature>
<feature type="non-terminal residue" evidence="9">
    <location>
        <position position="1"/>
    </location>
</feature>
<keyword evidence="1 7" id="KW-0723">Serine/threonine-protein kinase</keyword>
<dbReference type="InterPro" id="IPR050205">
    <property type="entry name" value="CDPK_Ser/Thr_kinases"/>
</dbReference>
<accession>K0T068</accession>
<dbReference type="SMART" id="SM00220">
    <property type="entry name" value="S_TKc"/>
    <property type="match status" value="1"/>
</dbReference>
<dbReference type="PROSITE" id="PS00107">
    <property type="entry name" value="PROTEIN_KINASE_ATP"/>
    <property type="match status" value="1"/>
</dbReference>
<protein>
    <recommendedName>
        <fullName evidence="8">Protein kinase domain-containing protein</fullName>
    </recommendedName>
</protein>
<dbReference type="Proteomes" id="UP000266841">
    <property type="component" value="Unassembled WGS sequence"/>
</dbReference>
<gene>
    <name evidence="9" type="ORF">THAOC_07507</name>
</gene>
<dbReference type="OrthoDB" id="40902at2759"/>
<dbReference type="InterPro" id="IPR008271">
    <property type="entry name" value="Ser/Thr_kinase_AS"/>
</dbReference>
<dbReference type="Gene3D" id="1.10.510.10">
    <property type="entry name" value="Transferase(Phosphotransferase) domain 1"/>
    <property type="match status" value="1"/>
</dbReference>
<evidence type="ECO:0000256" key="1">
    <source>
        <dbReference type="ARBA" id="ARBA00022527"/>
    </source>
</evidence>
<dbReference type="Pfam" id="PF00069">
    <property type="entry name" value="Pkinase"/>
    <property type="match status" value="1"/>
</dbReference>
<dbReference type="PROSITE" id="PS00108">
    <property type="entry name" value="PROTEIN_KINASE_ST"/>
    <property type="match status" value="1"/>
</dbReference>
<comment type="similarity">
    <text evidence="7">Belongs to the protein kinase superfamily.</text>
</comment>
<evidence type="ECO:0000259" key="8">
    <source>
        <dbReference type="PROSITE" id="PS50011"/>
    </source>
</evidence>
<evidence type="ECO:0000313" key="10">
    <source>
        <dbReference type="Proteomes" id="UP000266841"/>
    </source>
</evidence>
<keyword evidence="5 6" id="KW-0067">ATP-binding</keyword>
<dbReference type="AlphaFoldDB" id="K0T068"/>
<evidence type="ECO:0000256" key="4">
    <source>
        <dbReference type="ARBA" id="ARBA00022777"/>
    </source>
</evidence>
<evidence type="ECO:0000256" key="2">
    <source>
        <dbReference type="ARBA" id="ARBA00022679"/>
    </source>
</evidence>
<dbReference type="eggNOG" id="KOG0032">
    <property type="taxonomic scope" value="Eukaryota"/>
</dbReference>
<dbReference type="GO" id="GO:0004674">
    <property type="term" value="F:protein serine/threonine kinase activity"/>
    <property type="evidence" value="ECO:0007669"/>
    <property type="project" value="UniProtKB-KW"/>
</dbReference>
<reference evidence="9 10" key="1">
    <citation type="journal article" date="2012" name="Genome Biol.">
        <title>Genome and low-iron response of an oceanic diatom adapted to chronic iron limitation.</title>
        <authorList>
            <person name="Lommer M."/>
            <person name="Specht M."/>
            <person name="Roy A.S."/>
            <person name="Kraemer L."/>
            <person name="Andreson R."/>
            <person name="Gutowska M.A."/>
            <person name="Wolf J."/>
            <person name="Bergner S.V."/>
            <person name="Schilhabel M.B."/>
            <person name="Klostermeier U.C."/>
            <person name="Beiko R.G."/>
            <person name="Rosenstiel P."/>
            <person name="Hippler M."/>
            <person name="Laroche J."/>
        </authorList>
    </citation>
    <scope>NUCLEOTIDE SEQUENCE [LARGE SCALE GENOMIC DNA]</scope>
    <source>
        <strain evidence="9 10">CCMP1005</strain>
    </source>
</reference>
<sequence length="492" mass="53910">LDASRTRTLGHGASSTVRLAYRRSDGQPVAIKTIAKHDVLGLLRRRRSDGIRRFADEARPAPRLDEADVLKSLKGLDGIVQLLDVYETCTEIQLVLEYCEGGDLFDCIKSRKMREEVSDSVETSGSFSEHETATVARSMLHVIDELHSRNIVHRDIKPENMLLVANDENSSHLPVVKLTDFGLARVLQTADEAAMDVSATVGSSDDSLDSSYVRRTRAYSRVGSDYYAAPEVHEGRGYDTPVDIYSLGVSLYVMLCGSPPASTWSFFREHDELSGDDLSVSTEASAHSSAAELFPQELNISPSAQDLVTKMLQPDPARRIIAKEALKHEWVVKHAEETLKLTRSASRLSLTNSSDSPSPTMKRTLSYAETETLLKIGPAQTVAPPTTSPVHPRASVLKPSSPLLKISVPVIRTPPVRTSADISLTLASVCSRLAPLVDDHLVRQRGHQCRSKSNTKVCRKRSISPDGKRKRTKIGPVAMGIATSSTMCTCKQ</sequence>
<dbReference type="InterPro" id="IPR017441">
    <property type="entry name" value="Protein_kinase_ATP_BS"/>
</dbReference>
<keyword evidence="3 6" id="KW-0547">Nucleotide-binding</keyword>
<feature type="binding site" evidence="6">
    <location>
        <position position="36"/>
    </location>
    <ligand>
        <name>ATP</name>
        <dbReference type="ChEBI" id="CHEBI:30616"/>
    </ligand>
</feature>
<evidence type="ECO:0000313" key="9">
    <source>
        <dbReference type="EMBL" id="EJK71085.1"/>
    </source>
</evidence>
<evidence type="ECO:0000256" key="7">
    <source>
        <dbReference type="RuleBase" id="RU000304"/>
    </source>
</evidence>
<proteinExistence type="inferred from homology"/>
<dbReference type="PROSITE" id="PS50011">
    <property type="entry name" value="PROTEIN_KINASE_DOM"/>
    <property type="match status" value="1"/>
</dbReference>
<dbReference type="EMBL" id="AGNL01007673">
    <property type="protein sequence ID" value="EJK71085.1"/>
    <property type="molecule type" value="Genomic_DNA"/>
</dbReference>
<keyword evidence="10" id="KW-1185">Reference proteome</keyword>
<dbReference type="PANTHER" id="PTHR24349">
    <property type="entry name" value="SERINE/THREONINE-PROTEIN KINASE"/>
    <property type="match status" value="1"/>
</dbReference>
<dbReference type="Gene3D" id="3.30.200.20">
    <property type="entry name" value="Phosphorylase Kinase, domain 1"/>
    <property type="match status" value="1"/>
</dbReference>
<keyword evidence="4" id="KW-0418">Kinase</keyword>